<keyword evidence="2" id="KW-1185">Reference proteome</keyword>
<accession>A0A0D3GGC4</accession>
<reference evidence="1" key="2">
    <citation type="submission" date="2015-03" db="UniProtKB">
        <authorList>
            <consortium name="EnsemblPlants"/>
        </authorList>
    </citation>
    <scope>IDENTIFICATION</scope>
</reference>
<dbReference type="Gramene" id="OBART06G14050.1">
    <property type="protein sequence ID" value="OBART06G14050.1"/>
    <property type="gene ID" value="OBART06G14050"/>
</dbReference>
<dbReference type="HOGENOM" id="CLU_113053_2_0_1"/>
<dbReference type="PaxDb" id="65489-OBART06G14050.1"/>
<dbReference type="PANTHER" id="PTHR33699:SF3">
    <property type="entry name" value="OS06G0347300 PROTEIN"/>
    <property type="match status" value="1"/>
</dbReference>
<evidence type="ECO:0000313" key="2">
    <source>
        <dbReference type="Proteomes" id="UP000026960"/>
    </source>
</evidence>
<reference evidence="1" key="1">
    <citation type="journal article" date="2009" name="Rice">
        <title>De Novo Next Generation Sequencing of Plant Genomes.</title>
        <authorList>
            <person name="Rounsley S."/>
            <person name="Marri P.R."/>
            <person name="Yu Y."/>
            <person name="He R."/>
            <person name="Sisneros N."/>
            <person name="Goicoechea J.L."/>
            <person name="Lee S.J."/>
            <person name="Angelova A."/>
            <person name="Kudrna D."/>
            <person name="Luo M."/>
            <person name="Affourtit J."/>
            <person name="Desany B."/>
            <person name="Knight J."/>
            <person name="Niazi F."/>
            <person name="Egholm M."/>
            <person name="Wing R.A."/>
        </authorList>
    </citation>
    <scope>NUCLEOTIDE SEQUENCE [LARGE SCALE GENOMIC DNA]</scope>
    <source>
        <strain evidence="1">cv. IRGC 105608</strain>
    </source>
</reference>
<dbReference type="STRING" id="65489.A0A0D3GGC4"/>
<sequence>MEMEKKVMSGCHIPAFGAWNYRDDDLPITQCFDLAIQDRLMRRANRRSDGNCKRRLVVPFDAWPPAPRGAAHGKVIRRELAQKQWDNVAEEMMQWRAVGAYGTKRKVGDKAVDEDLYKVPQPLIYPKRRKMRKVVWSLWIGCLGLDCIA</sequence>
<organism evidence="1">
    <name type="scientific">Oryza barthii</name>
    <dbReference type="NCBI Taxonomy" id="65489"/>
    <lineage>
        <taxon>Eukaryota</taxon>
        <taxon>Viridiplantae</taxon>
        <taxon>Streptophyta</taxon>
        <taxon>Embryophyta</taxon>
        <taxon>Tracheophyta</taxon>
        <taxon>Spermatophyta</taxon>
        <taxon>Magnoliopsida</taxon>
        <taxon>Liliopsida</taxon>
        <taxon>Poales</taxon>
        <taxon>Poaceae</taxon>
        <taxon>BOP clade</taxon>
        <taxon>Oryzoideae</taxon>
        <taxon>Oryzeae</taxon>
        <taxon>Oryzinae</taxon>
        <taxon>Oryza</taxon>
    </lineage>
</organism>
<dbReference type="EnsemblPlants" id="OBART06G14050.1">
    <property type="protein sequence ID" value="OBART06G14050.1"/>
    <property type="gene ID" value="OBART06G14050"/>
</dbReference>
<proteinExistence type="predicted"/>
<protein>
    <submittedName>
        <fullName evidence="1">Uncharacterized protein</fullName>
    </submittedName>
</protein>
<dbReference type="eggNOG" id="ENOG502S95V">
    <property type="taxonomic scope" value="Eukaryota"/>
</dbReference>
<dbReference type="PANTHER" id="PTHR33699">
    <property type="entry name" value="EXPRESSED PROTEIN"/>
    <property type="match status" value="1"/>
</dbReference>
<evidence type="ECO:0000313" key="1">
    <source>
        <dbReference type="EnsemblPlants" id="OBART06G14050.1"/>
    </source>
</evidence>
<dbReference type="Proteomes" id="UP000026960">
    <property type="component" value="Chromosome 6"/>
</dbReference>
<dbReference type="AlphaFoldDB" id="A0A0D3GGC4"/>
<name>A0A0D3GGC4_9ORYZ</name>